<feature type="domain" description="DUF2423" evidence="2">
    <location>
        <begin position="1"/>
        <end position="42"/>
    </location>
</feature>
<feature type="compositionally biased region" description="Basic residues" evidence="1">
    <location>
        <begin position="1"/>
        <end position="17"/>
    </location>
</feature>
<dbReference type="Proteomes" id="UP001295794">
    <property type="component" value="Unassembled WGS sequence"/>
</dbReference>
<protein>
    <recommendedName>
        <fullName evidence="2">DUF2423 domain-containing protein</fullName>
    </recommendedName>
</protein>
<dbReference type="PANTHER" id="PTHR28219:SF1">
    <property type="entry name" value="UPF0642 PROTEIN YBL028C"/>
    <property type="match status" value="1"/>
</dbReference>
<evidence type="ECO:0000313" key="4">
    <source>
        <dbReference type="EMBL" id="CAK5275749.1"/>
    </source>
</evidence>
<feature type="region of interest" description="Disordered" evidence="1">
    <location>
        <begin position="1"/>
        <end position="20"/>
    </location>
</feature>
<feature type="compositionally biased region" description="Acidic residues" evidence="1">
    <location>
        <begin position="48"/>
        <end position="64"/>
    </location>
</feature>
<reference evidence="3" key="1">
    <citation type="submission" date="2023-11" db="EMBL/GenBank/DDBJ databases">
        <authorList>
            <person name="De Vega J J."/>
            <person name="De Vega J J."/>
        </authorList>
    </citation>
    <scope>NUCLEOTIDE SEQUENCE</scope>
</reference>
<accession>A0AAD2Q0N6</accession>
<dbReference type="Pfam" id="PF10338">
    <property type="entry name" value="YBL028C_N"/>
    <property type="match status" value="1"/>
</dbReference>
<dbReference type="EMBL" id="CAVNYO010000405">
    <property type="protein sequence ID" value="CAK5275749.1"/>
    <property type="molecule type" value="Genomic_DNA"/>
</dbReference>
<dbReference type="EMBL" id="CAVNYO010000033">
    <property type="protein sequence ID" value="CAK5263063.1"/>
    <property type="molecule type" value="Genomic_DNA"/>
</dbReference>
<dbReference type="InterPro" id="IPR019434">
    <property type="entry name" value="DUF2423"/>
</dbReference>
<feature type="compositionally biased region" description="Basic residues" evidence="1">
    <location>
        <begin position="121"/>
        <end position="132"/>
    </location>
</feature>
<dbReference type="GO" id="GO:0030687">
    <property type="term" value="C:preribosome, large subunit precursor"/>
    <property type="evidence" value="ECO:0007669"/>
    <property type="project" value="TreeGrafter"/>
</dbReference>
<comment type="caution">
    <text evidence="3">The sequence shown here is derived from an EMBL/GenBank/DDBJ whole genome shotgun (WGS) entry which is preliminary data.</text>
</comment>
<keyword evidence="5" id="KW-1185">Reference proteome</keyword>
<evidence type="ECO:0000313" key="5">
    <source>
        <dbReference type="Proteomes" id="UP001295794"/>
    </source>
</evidence>
<gene>
    <name evidence="3" type="ORF">MYCIT1_LOCUS2267</name>
    <name evidence="4" type="ORF">MYCIT1_LOCUS23717</name>
</gene>
<organism evidence="3 5">
    <name type="scientific">Mycena citricolor</name>
    <dbReference type="NCBI Taxonomy" id="2018698"/>
    <lineage>
        <taxon>Eukaryota</taxon>
        <taxon>Fungi</taxon>
        <taxon>Dikarya</taxon>
        <taxon>Basidiomycota</taxon>
        <taxon>Agaricomycotina</taxon>
        <taxon>Agaricomycetes</taxon>
        <taxon>Agaricomycetidae</taxon>
        <taxon>Agaricales</taxon>
        <taxon>Marasmiineae</taxon>
        <taxon>Mycenaceae</taxon>
        <taxon>Mycena</taxon>
    </lineage>
</organism>
<evidence type="ECO:0000256" key="1">
    <source>
        <dbReference type="SAM" id="MobiDB-lite"/>
    </source>
</evidence>
<evidence type="ECO:0000259" key="2">
    <source>
        <dbReference type="Pfam" id="PF10338"/>
    </source>
</evidence>
<evidence type="ECO:0000313" key="3">
    <source>
        <dbReference type="EMBL" id="CAK5263063.1"/>
    </source>
</evidence>
<dbReference type="AlphaFoldDB" id="A0AAD2Q0N6"/>
<proteinExistence type="predicted"/>
<name>A0AAD2Q0N6_9AGAR</name>
<sequence length="132" mass="14742">MAKSTRSKIKRAYRSKKRTDSVYAVTEAARLDRLHAKLSAIVDKAAPEPEEQEGEDEEEEEMPVDGEPTTADADMQVDGESSKKVSTHGPRGSRREEWRLSKGMSARPSTKGMNRQGGVSARRKAGRSKRRR</sequence>
<dbReference type="PANTHER" id="PTHR28219">
    <property type="entry name" value="UPF0642 PROTEIN YBL028C"/>
    <property type="match status" value="1"/>
</dbReference>
<feature type="region of interest" description="Disordered" evidence="1">
    <location>
        <begin position="40"/>
        <end position="132"/>
    </location>
</feature>